<sequence>MGYKSSELMKVSIPVLQISDCQKNYKRFASITTNQICAGGYKGKDSCGGDSGGPLQYVGLIDGTSRFIQYGIVSYGPKHCGINGQPGIYTRISKYMEWILDNLKPSLDE</sequence>
<dbReference type="SUPFAM" id="SSF50494">
    <property type="entry name" value="Trypsin-like serine proteases"/>
    <property type="match status" value="1"/>
</dbReference>
<dbReference type="InterPro" id="IPR051487">
    <property type="entry name" value="Ser/Thr_Proteases_Immune/Dev"/>
</dbReference>
<dbReference type="InterPro" id="IPR001254">
    <property type="entry name" value="Trypsin_dom"/>
</dbReference>
<dbReference type="Pfam" id="PF00089">
    <property type="entry name" value="Trypsin"/>
    <property type="match status" value="1"/>
</dbReference>
<evidence type="ECO:0000259" key="3">
    <source>
        <dbReference type="PROSITE" id="PS50240"/>
    </source>
</evidence>
<comment type="similarity">
    <text evidence="2">Belongs to the peptidase S1 family. CLIP subfamily.</text>
</comment>
<keyword evidence="1" id="KW-1015">Disulfide bond</keyword>
<keyword evidence="5" id="KW-1185">Reference proteome</keyword>
<evidence type="ECO:0000256" key="2">
    <source>
        <dbReference type="ARBA" id="ARBA00024195"/>
    </source>
</evidence>
<dbReference type="Gene3D" id="2.40.10.10">
    <property type="entry name" value="Trypsin-like serine proteases"/>
    <property type="match status" value="1"/>
</dbReference>
<reference evidence="4" key="1">
    <citation type="journal article" date="2023" name="Insect Mol. Biol.">
        <title>Genome sequencing provides insights into the evolution of gene families encoding plant cell wall-degrading enzymes in longhorned beetles.</title>
        <authorList>
            <person name="Shin N.R."/>
            <person name="Okamura Y."/>
            <person name="Kirsch R."/>
            <person name="Pauchet Y."/>
        </authorList>
    </citation>
    <scope>NUCLEOTIDE SEQUENCE</scope>
    <source>
        <strain evidence="4">RBIC_L_NR</strain>
    </source>
</reference>
<dbReference type="PROSITE" id="PS00135">
    <property type="entry name" value="TRYPSIN_SER"/>
    <property type="match status" value="1"/>
</dbReference>
<dbReference type="GO" id="GO:0006508">
    <property type="term" value="P:proteolysis"/>
    <property type="evidence" value="ECO:0007669"/>
    <property type="project" value="InterPro"/>
</dbReference>
<dbReference type="PROSITE" id="PS50240">
    <property type="entry name" value="TRYPSIN_DOM"/>
    <property type="match status" value="1"/>
</dbReference>
<dbReference type="EMBL" id="JANEYF010001991">
    <property type="protein sequence ID" value="KAJ8953051.1"/>
    <property type="molecule type" value="Genomic_DNA"/>
</dbReference>
<comment type="caution">
    <text evidence="4">The sequence shown here is derived from an EMBL/GenBank/DDBJ whole genome shotgun (WGS) entry which is preliminary data.</text>
</comment>
<proteinExistence type="inferred from homology"/>
<evidence type="ECO:0000313" key="5">
    <source>
        <dbReference type="Proteomes" id="UP001162156"/>
    </source>
</evidence>
<dbReference type="InterPro" id="IPR033116">
    <property type="entry name" value="TRYPSIN_SER"/>
</dbReference>
<accession>A0AAV8YNG7</accession>
<dbReference type="InterPro" id="IPR043504">
    <property type="entry name" value="Peptidase_S1_PA_chymotrypsin"/>
</dbReference>
<gene>
    <name evidence="4" type="ORF">NQ314_007426</name>
</gene>
<dbReference type="PANTHER" id="PTHR24256">
    <property type="entry name" value="TRYPTASE-RELATED"/>
    <property type="match status" value="1"/>
</dbReference>
<evidence type="ECO:0000313" key="4">
    <source>
        <dbReference type="EMBL" id="KAJ8953051.1"/>
    </source>
</evidence>
<feature type="domain" description="Peptidase S1" evidence="3">
    <location>
        <begin position="1"/>
        <end position="104"/>
    </location>
</feature>
<evidence type="ECO:0000256" key="1">
    <source>
        <dbReference type="ARBA" id="ARBA00023157"/>
    </source>
</evidence>
<dbReference type="AlphaFoldDB" id="A0AAV8YNG7"/>
<protein>
    <recommendedName>
        <fullName evidence="3">Peptidase S1 domain-containing protein</fullName>
    </recommendedName>
</protein>
<dbReference type="Proteomes" id="UP001162156">
    <property type="component" value="Unassembled WGS sequence"/>
</dbReference>
<dbReference type="GO" id="GO:0004252">
    <property type="term" value="F:serine-type endopeptidase activity"/>
    <property type="evidence" value="ECO:0007669"/>
    <property type="project" value="InterPro"/>
</dbReference>
<organism evidence="4 5">
    <name type="scientific">Rhamnusium bicolor</name>
    <dbReference type="NCBI Taxonomy" id="1586634"/>
    <lineage>
        <taxon>Eukaryota</taxon>
        <taxon>Metazoa</taxon>
        <taxon>Ecdysozoa</taxon>
        <taxon>Arthropoda</taxon>
        <taxon>Hexapoda</taxon>
        <taxon>Insecta</taxon>
        <taxon>Pterygota</taxon>
        <taxon>Neoptera</taxon>
        <taxon>Endopterygota</taxon>
        <taxon>Coleoptera</taxon>
        <taxon>Polyphaga</taxon>
        <taxon>Cucujiformia</taxon>
        <taxon>Chrysomeloidea</taxon>
        <taxon>Cerambycidae</taxon>
        <taxon>Lepturinae</taxon>
        <taxon>Rhagiini</taxon>
        <taxon>Rhamnusium</taxon>
    </lineage>
</organism>
<name>A0AAV8YNG7_9CUCU</name>
<dbReference type="InterPro" id="IPR009003">
    <property type="entry name" value="Peptidase_S1_PA"/>
</dbReference>